<evidence type="ECO:0000313" key="4">
    <source>
        <dbReference type="Proteomes" id="UP001187471"/>
    </source>
</evidence>
<evidence type="ECO:0008006" key="5">
    <source>
        <dbReference type="Google" id="ProtNLM"/>
    </source>
</evidence>
<sequence>MAVFQSDLRSAIHIAAEFRYLSPLRPDSRSDPRPSLRPPPSSKSPQWRLAAVRPSNAAAAEENRTVADKPSICTADELHYVPVRDSDWRLALWRYRPSPKAPQRNHPLLLLSGVGTNAIGYDLAPGSSFARYMSSQGFDTWVLEFRGAGLSAEVDSREVKLPIAPNSQKNDLATKIKANGAYSGEDMSDSLVESEVSSAKKRREVSTEPGSSEARQNSALAGQIKDLSRRLATIVEEGQRSVSPPFLDLLVHCATVIEDFQKQLDLIVKYNWDFDHYLDADVPAAMDYIRMQCKPKDGKLLAIGHSMGGCRGGDSKLASVVTLASSLDYTSSKSSLRFILPLTDPAQVFNVPVVPLGALLAAAHPLASRPPYVMSWLKTLISAENMMHPELLEKLVLTNFCMYRIASLFLTCLLVNASKVFMDNMLIMK</sequence>
<name>A0AA88RRI6_9ASTE</name>
<gene>
    <name evidence="3" type="ORF">RJ640_013450</name>
</gene>
<feature type="transmembrane region" description="Helical" evidence="2">
    <location>
        <begin position="402"/>
        <end position="422"/>
    </location>
</feature>
<keyword evidence="2" id="KW-0472">Membrane</keyword>
<protein>
    <recommendedName>
        <fullName evidence="5">AB hydrolase-1 domain-containing protein</fullName>
    </recommendedName>
</protein>
<comment type="caution">
    <text evidence="3">The sequence shown here is derived from an EMBL/GenBank/DDBJ whole genome shotgun (WGS) entry which is preliminary data.</text>
</comment>
<dbReference type="SUPFAM" id="SSF53474">
    <property type="entry name" value="alpha/beta-Hydrolases"/>
    <property type="match status" value="1"/>
</dbReference>
<reference evidence="3" key="1">
    <citation type="submission" date="2022-12" db="EMBL/GenBank/DDBJ databases">
        <title>Draft genome assemblies for two species of Escallonia (Escalloniales).</title>
        <authorList>
            <person name="Chanderbali A."/>
            <person name="Dervinis C."/>
            <person name="Anghel I."/>
            <person name="Soltis D."/>
            <person name="Soltis P."/>
            <person name="Zapata F."/>
        </authorList>
    </citation>
    <scope>NUCLEOTIDE SEQUENCE</scope>
    <source>
        <strain evidence="3">UCBG92.1500</strain>
        <tissue evidence="3">Leaf</tissue>
    </source>
</reference>
<feature type="region of interest" description="Disordered" evidence="1">
    <location>
        <begin position="186"/>
        <end position="219"/>
    </location>
</feature>
<feature type="region of interest" description="Disordered" evidence="1">
    <location>
        <begin position="25"/>
        <end position="49"/>
    </location>
</feature>
<keyword evidence="2" id="KW-1133">Transmembrane helix</keyword>
<dbReference type="Gene3D" id="3.40.50.1820">
    <property type="entry name" value="alpha/beta hydrolase"/>
    <property type="match status" value="2"/>
</dbReference>
<dbReference type="AlphaFoldDB" id="A0AA88RRI6"/>
<dbReference type="EMBL" id="JAVXUO010001252">
    <property type="protein sequence ID" value="KAK2984221.1"/>
    <property type="molecule type" value="Genomic_DNA"/>
</dbReference>
<accession>A0AA88RRI6</accession>
<proteinExistence type="predicted"/>
<keyword evidence="2" id="KW-0812">Transmembrane</keyword>
<organism evidence="3 4">
    <name type="scientific">Escallonia rubra</name>
    <dbReference type="NCBI Taxonomy" id="112253"/>
    <lineage>
        <taxon>Eukaryota</taxon>
        <taxon>Viridiplantae</taxon>
        <taxon>Streptophyta</taxon>
        <taxon>Embryophyta</taxon>
        <taxon>Tracheophyta</taxon>
        <taxon>Spermatophyta</taxon>
        <taxon>Magnoliopsida</taxon>
        <taxon>eudicotyledons</taxon>
        <taxon>Gunneridae</taxon>
        <taxon>Pentapetalae</taxon>
        <taxon>asterids</taxon>
        <taxon>campanulids</taxon>
        <taxon>Escalloniales</taxon>
        <taxon>Escalloniaceae</taxon>
        <taxon>Escallonia</taxon>
    </lineage>
</organism>
<evidence type="ECO:0000256" key="2">
    <source>
        <dbReference type="SAM" id="Phobius"/>
    </source>
</evidence>
<dbReference type="Proteomes" id="UP001187471">
    <property type="component" value="Unassembled WGS sequence"/>
</dbReference>
<feature type="compositionally biased region" description="Polar residues" evidence="1">
    <location>
        <begin position="208"/>
        <end position="219"/>
    </location>
</feature>
<dbReference type="InterPro" id="IPR029058">
    <property type="entry name" value="AB_hydrolase_fold"/>
</dbReference>
<dbReference type="PANTHER" id="PTHR11005">
    <property type="entry name" value="LYSOSOMAL ACID LIPASE-RELATED"/>
    <property type="match status" value="1"/>
</dbReference>
<keyword evidence="4" id="KW-1185">Reference proteome</keyword>
<evidence type="ECO:0000313" key="3">
    <source>
        <dbReference type="EMBL" id="KAK2984221.1"/>
    </source>
</evidence>
<evidence type="ECO:0000256" key="1">
    <source>
        <dbReference type="SAM" id="MobiDB-lite"/>
    </source>
</evidence>